<dbReference type="PANTHER" id="PTHR33562:SF28">
    <property type="entry name" value="PROTEIN QUIVER"/>
    <property type="match status" value="1"/>
</dbReference>
<evidence type="ECO:0000256" key="1">
    <source>
        <dbReference type="ARBA" id="ARBA00022729"/>
    </source>
</evidence>
<protein>
    <recommendedName>
        <fullName evidence="6">Protein quiver</fullName>
    </recommendedName>
</protein>
<dbReference type="GO" id="GO:0032222">
    <property type="term" value="P:regulation of synaptic transmission, cholinergic"/>
    <property type="evidence" value="ECO:0007669"/>
    <property type="project" value="InterPro"/>
</dbReference>
<keyword evidence="2" id="KW-0325">Glycoprotein</keyword>
<dbReference type="AlphaFoldDB" id="A0A8S4PUQ9"/>
<evidence type="ECO:0000313" key="4">
    <source>
        <dbReference type="EMBL" id="CAH1797805.1"/>
    </source>
</evidence>
<proteinExistence type="predicted"/>
<dbReference type="InterPro" id="IPR050975">
    <property type="entry name" value="Sleep_regulator"/>
</dbReference>
<dbReference type="EMBL" id="CAIIXF020000010">
    <property type="protein sequence ID" value="CAH1797805.1"/>
    <property type="molecule type" value="Genomic_DNA"/>
</dbReference>
<keyword evidence="5" id="KW-1185">Reference proteome</keyword>
<evidence type="ECO:0000256" key="2">
    <source>
        <dbReference type="ARBA" id="ARBA00023180"/>
    </source>
</evidence>
<sequence length="149" mass="16175">MQSTVLSLIIVAAFAANGQCLKCYNCNTINDKNCADDNFGFSPKAGTCKGRILEPETWNTTAVLFAPSKDTCCEGDNVVCVKTTAQYQGEPVNVRTCFRDVSDEKCFDLTVDGVKTNACVCKTDFCNSVDSVRPHSSILLIVSLVILWA</sequence>
<comment type="caution">
    <text evidence="4">The sequence shown here is derived from an EMBL/GenBank/DDBJ whole genome shotgun (WGS) entry which is preliminary data.</text>
</comment>
<dbReference type="Proteomes" id="UP000749559">
    <property type="component" value="Unassembled WGS sequence"/>
</dbReference>
<name>A0A8S4PUQ9_OWEFU</name>
<keyword evidence="1 3" id="KW-0732">Signal</keyword>
<dbReference type="Pfam" id="PF17064">
    <property type="entry name" value="QVR"/>
    <property type="match status" value="1"/>
</dbReference>
<reference evidence="4" key="1">
    <citation type="submission" date="2022-03" db="EMBL/GenBank/DDBJ databases">
        <authorList>
            <person name="Martin C."/>
        </authorList>
    </citation>
    <scope>NUCLEOTIDE SEQUENCE</scope>
</reference>
<organism evidence="4 5">
    <name type="scientific">Owenia fusiformis</name>
    <name type="common">Polychaete worm</name>
    <dbReference type="NCBI Taxonomy" id="6347"/>
    <lineage>
        <taxon>Eukaryota</taxon>
        <taxon>Metazoa</taxon>
        <taxon>Spiralia</taxon>
        <taxon>Lophotrochozoa</taxon>
        <taxon>Annelida</taxon>
        <taxon>Polychaeta</taxon>
        <taxon>Sedentaria</taxon>
        <taxon>Canalipalpata</taxon>
        <taxon>Sabellida</taxon>
        <taxon>Oweniida</taxon>
        <taxon>Oweniidae</taxon>
        <taxon>Owenia</taxon>
    </lineage>
</organism>
<dbReference type="OrthoDB" id="6420171at2759"/>
<dbReference type="InterPro" id="IPR031424">
    <property type="entry name" value="QVR-like"/>
</dbReference>
<feature type="chain" id="PRO_5035876712" description="Protein quiver" evidence="3">
    <location>
        <begin position="21"/>
        <end position="149"/>
    </location>
</feature>
<accession>A0A8S4PUQ9</accession>
<evidence type="ECO:0000313" key="5">
    <source>
        <dbReference type="Proteomes" id="UP000749559"/>
    </source>
</evidence>
<gene>
    <name evidence="4" type="ORF">OFUS_LOCUS22025</name>
</gene>
<dbReference type="GO" id="GO:0030431">
    <property type="term" value="P:sleep"/>
    <property type="evidence" value="ECO:0007669"/>
    <property type="project" value="InterPro"/>
</dbReference>
<dbReference type="PANTHER" id="PTHR33562">
    <property type="entry name" value="ATILLA, ISOFORM B-RELATED-RELATED"/>
    <property type="match status" value="1"/>
</dbReference>
<feature type="signal peptide" evidence="3">
    <location>
        <begin position="1"/>
        <end position="20"/>
    </location>
</feature>
<evidence type="ECO:0000256" key="3">
    <source>
        <dbReference type="SAM" id="SignalP"/>
    </source>
</evidence>
<evidence type="ECO:0008006" key="6">
    <source>
        <dbReference type="Google" id="ProtNLM"/>
    </source>
</evidence>